<sequence>MFDSAACCKKQYPQLHRQIGDMRVSDFYNLDKIGILIYYKEILKIMI</sequence>
<protein>
    <submittedName>
        <fullName evidence="1">Uncharacterized protein</fullName>
    </submittedName>
</protein>
<gene>
    <name evidence="1" type="ordered locus">Aazo_4527</name>
</gene>
<keyword evidence="2" id="KW-1185">Reference proteome</keyword>
<dbReference type="KEGG" id="naz:Aazo_4527"/>
<name>D7DX77_NOSA0</name>
<dbReference type="HOGENOM" id="CLU_3170867_0_0_3"/>
<reference evidence="1 2" key="1">
    <citation type="journal article" date="2010" name="PLoS ONE">
        <title>Genome erosion in a nitrogen-fixing vertically transmitted endosymbiotic multicellular cyanobacterium.</title>
        <authorList>
            <person name="Ran L."/>
            <person name="Larsson J."/>
            <person name="Vigil-Stenman T."/>
            <person name="Nylander J.A."/>
            <person name="Ininbergs K."/>
            <person name="Zheng W.W."/>
            <person name="Lapidus A."/>
            <person name="Lowry S."/>
            <person name="Haselkorn R."/>
            <person name="Bergman B."/>
        </authorList>
    </citation>
    <scope>NUCLEOTIDE SEQUENCE [LARGE SCALE GENOMIC DNA]</scope>
    <source>
        <strain evidence="1 2">0708</strain>
    </source>
</reference>
<dbReference type="AlphaFoldDB" id="D7DX77"/>
<dbReference type="EMBL" id="CP002059">
    <property type="protein sequence ID" value="ADI65796.1"/>
    <property type="molecule type" value="Genomic_DNA"/>
</dbReference>
<evidence type="ECO:0000313" key="2">
    <source>
        <dbReference type="Proteomes" id="UP000001511"/>
    </source>
</evidence>
<accession>D7DX77</accession>
<proteinExistence type="predicted"/>
<evidence type="ECO:0000313" key="1">
    <source>
        <dbReference type="EMBL" id="ADI65796.1"/>
    </source>
</evidence>
<dbReference type="Proteomes" id="UP000001511">
    <property type="component" value="Chromosome"/>
</dbReference>
<organism evidence="1 2">
    <name type="scientific">Nostoc azollae (strain 0708)</name>
    <name type="common">Anabaena azollae (strain 0708)</name>
    <dbReference type="NCBI Taxonomy" id="551115"/>
    <lineage>
        <taxon>Bacteria</taxon>
        <taxon>Bacillati</taxon>
        <taxon>Cyanobacteriota</taxon>
        <taxon>Cyanophyceae</taxon>
        <taxon>Nostocales</taxon>
        <taxon>Nostocaceae</taxon>
        <taxon>Trichormus</taxon>
    </lineage>
</organism>